<sequence length="460" mass="49995">MLDRRHFLQVGSLPLFRPLLTLGAVGAGLKGYAQSASDYKALVCVYLFGGNDGYNTLVPHESSAHAQYLTKRPLFNQANQLGVGITQESLLTLPLANGQTTGMALNPALVNMHSAWASGRLAWVQEVGNLVEPLTRSNFAAARKPAALLAHDDQQELSMLASQFTQGLGTESGWGNRMLQHVLPQSDANWSQVSFFGNNRWQANAGWSTPVLLNALSTLPVVRSDAMRSLIADAERSSRPFSKAYASLMRESYEKAAVINALFASNNSLVDTSFTNALGGSPMASHFNKQLLSVAKLIHQRQSYGAPARQIFFVGLGGFDHHGAQFNSQKSYLTDIDKGLHAFFAALTAVGLERQVTAFSMSDFGRTMSMNASQGTDHGWASHHFVWGGAVRQGLYGQRTDWANTDYTVPTSPDVLMPRIALDQYAATLASWMGLSGADLNNVFPNLRNFSQPNLGFMNS</sequence>
<protein>
    <submittedName>
        <fullName evidence="1">DUF1501 domain-containing protein</fullName>
    </submittedName>
</protein>
<proteinExistence type="predicted"/>
<gene>
    <name evidence="1" type="ORF">QLQ16_15320</name>
</gene>
<evidence type="ECO:0000313" key="2">
    <source>
        <dbReference type="Proteomes" id="UP001431902"/>
    </source>
</evidence>
<dbReference type="RefSeq" id="WP_283225538.1">
    <property type="nucleotide sequence ID" value="NZ_JASGBH010000016.1"/>
</dbReference>
<accession>A0ABT6XAP4</accession>
<dbReference type="PANTHER" id="PTHR43737:SF1">
    <property type="entry name" value="DUF1501 DOMAIN-CONTAINING PROTEIN"/>
    <property type="match status" value="1"/>
</dbReference>
<reference evidence="1" key="1">
    <citation type="submission" date="2023-05" db="EMBL/GenBank/DDBJ databases">
        <title>Limnohabitans sp. strain HM2-2 Genome sequencing and assembly.</title>
        <authorList>
            <person name="Jung Y."/>
        </authorList>
    </citation>
    <scope>NUCLEOTIDE SEQUENCE</scope>
    <source>
        <strain evidence="1">HM2-2</strain>
    </source>
</reference>
<comment type="caution">
    <text evidence="1">The sequence shown here is derived from an EMBL/GenBank/DDBJ whole genome shotgun (WGS) entry which is preliminary data.</text>
</comment>
<dbReference type="EMBL" id="JASGBH010000016">
    <property type="protein sequence ID" value="MDI9235207.1"/>
    <property type="molecule type" value="Genomic_DNA"/>
</dbReference>
<keyword evidence="2" id="KW-1185">Reference proteome</keyword>
<dbReference type="InterPro" id="IPR010869">
    <property type="entry name" value="DUF1501"/>
</dbReference>
<name>A0ABT6XAP4_9BURK</name>
<dbReference type="Proteomes" id="UP001431902">
    <property type="component" value="Unassembled WGS sequence"/>
</dbReference>
<dbReference type="Pfam" id="PF07394">
    <property type="entry name" value="DUF1501"/>
    <property type="match status" value="1"/>
</dbReference>
<organism evidence="1 2">
    <name type="scientific">Limnohabitans lacus</name>
    <dbReference type="NCBI Taxonomy" id="3045173"/>
    <lineage>
        <taxon>Bacteria</taxon>
        <taxon>Pseudomonadati</taxon>
        <taxon>Pseudomonadota</taxon>
        <taxon>Betaproteobacteria</taxon>
        <taxon>Burkholderiales</taxon>
        <taxon>Comamonadaceae</taxon>
        <taxon>Limnohabitans</taxon>
    </lineage>
</organism>
<dbReference type="PANTHER" id="PTHR43737">
    <property type="entry name" value="BLL7424 PROTEIN"/>
    <property type="match status" value="1"/>
</dbReference>
<evidence type="ECO:0000313" key="1">
    <source>
        <dbReference type="EMBL" id="MDI9235207.1"/>
    </source>
</evidence>